<reference evidence="1" key="1">
    <citation type="journal article" date="2020" name="Fungal Divers.">
        <title>Resolving the Mortierellaceae phylogeny through synthesis of multi-gene phylogenetics and phylogenomics.</title>
        <authorList>
            <person name="Vandepol N."/>
            <person name="Liber J."/>
            <person name="Desiro A."/>
            <person name="Na H."/>
            <person name="Kennedy M."/>
            <person name="Barry K."/>
            <person name="Grigoriev I.V."/>
            <person name="Miller A.N."/>
            <person name="O'Donnell K."/>
            <person name="Stajich J.E."/>
            <person name="Bonito G."/>
        </authorList>
    </citation>
    <scope>NUCLEOTIDE SEQUENCE</scope>
    <source>
        <strain evidence="1">NVP1</strain>
    </source>
</reference>
<name>A0A9P5VFZ9_9FUNG</name>
<comment type="caution">
    <text evidence="1">The sequence shown here is derived from an EMBL/GenBank/DDBJ whole genome shotgun (WGS) entry which is preliminary data.</text>
</comment>
<proteinExistence type="predicted"/>
<evidence type="ECO:0000313" key="2">
    <source>
        <dbReference type="Proteomes" id="UP000696485"/>
    </source>
</evidence>
<protein>
    <recommendedName>
        <fullName evidence="3">FAR1 domain-containing protein</fullName>
    </recommendedName>
</protein>
<gene>
    <name evidence="1" type="ORF">BG006_004665</name>
</gene>
<evidence type="ECO:0008006" key="3">
    <source>
        <dbReference type="Google" id="ProtNLM"/>
    </source>
</evidence>
<feature type="non-terminal residue" evidence="1">
    <location>
        <position position="233"/>
    </location>
</feature>
<dbReference type="EMBL" id="JAAAUY010002591">
    <property type="protein sequence ID" value="KAF9310976.1"/>
    <property type="molecule type" value="Genomic_DNA"/>
</dbReference>
<dbReference type="Proteomes" id="UP000696485">
    <property type="component" value="Unassembled WGS sequence"/>
</dbReference>
<accession>A0A9P5VFZ9</accession>
<keyword evidence="2" id="KW-1185">Reference proteome</keyword>
<dbReference type="AlphaFoldDB" id="A0A9P5VFZ9"/>
<sequence>MLDEDVAKFYLLPDRFEAWRMEHQRRISTNFVQKRTYKYNDVDNQYRLTFACQCAGKKEEPKGGIRGGVSGKPRVRTQGMKSGCRSMFSALFQPLILADGSKVPVCLVEYHYQHNHSVGDITDLGTRQKSTAIKSTIERLILQGSTIQRVMQQLTMDYDKFTQITRGNGQQLSRDDFITYEDVYNIWHKIATRAMRKDKDPVLSAMRWMEEFSRNKGFTFYDEEDKTFGQYYG</sequence>
<evidence type="ECO:0000313" key="1">
    <source>
        <dbReference type="EMBL" id="KAF9310976.1"/>
    </source>
</evidence>
<organism evidence="1 2">
    <name type="scientific">Podila minutissima</name>
    <dbReference type="NCBI Taxonomy" id="64525"/>
    <lineage>
        <taxon>Eukaryota</taxon>
        <taxon>Fungi</taxon>
        <taxon>Fungi incertae sedis</taxon>
        <taxon>Mucoromycota</taxon>
        <taxon>Mortierellomycotina</taxon>
        <taxon>Mortierellomycetes</taxon>
        <taxon>Mortierellales</taxon>
        <taxon>Mortierellaceae</taxon>
        <taxon>Podila</taxon>
    </lineage>
</organism>